<keyword evidence="4 7" id="KW-0472">Membrane</keyword>
<dbReference type="EMBL" id="FQZD01000005">
    <property type="protein sequence ID" value="SHI51837.1"/>
    <property type="molecule type" value="Genomic_DNA"/>
</dbReference>
<dbReference type="Proteomes" id="UP000322917">
    <property type="component" value="Unassembled WGS sequence"/>
</dbReference>
<keyword evidence="3" id="KW-0732">Signal</keyword>
<reference evidence="8 9" key="1">
    <citation type="submission" date="2016-11" db="EMBL/GenBank/DDBJ databases">
        <authorList>
            <person name="Varghese N."/>
            <person name="Submissions S."/>
        </authorList>
    </citation>
    <scope>NUCLEOTIDE SEQUENCE [LARGE SCALE GENOMIC DNA]</scope>
    <source>
        <strain evidence="8 9">DSM 15287</strain>
    </source>
</reference>
<name>A0A1M6BT07_9FIRM</name>
<evidence type="ECO:0000256" key="6">
    <source>
        <dbReference type="ARBA" id="ARBA00023237"/>
    </source>
</evidence>
<comment type="subunit">
    <text evidence="7">The basal body constitutes a major portion of the flagellar organelle and consists of four rings (L,P,S, and M) mounted on a central rod.</text>
</comment>
<keyword evidence="6 7" id="KW-0998">Cell outer membrane</keyword>
<dbReference type="GO" id="GO:0009279">
    <property type="term" value="C:cell outer membrane"/>
    <property type="evidence" value="ECO:0007669"/>
    <property type="project" value="UniProtKB-SubCell"/>
</dbReference>
<keyword evidence="9" id="KW-1185">Reference proteome</keyword>
<dbReference type="PANTHER" id="PTHR34933:SF1">
    <property type="entry name" value="FLAGELLAR L-RING PROTEIN"/>
    <property type="match status" value="1"/>
</dbReference>
<evidence type="ECO:0000313" key="9">
    <source>
        <dbReference type="Proteomes" id="UP000322917"/>
    </source>
</evidence>
<proteinExistence type="inferred from homology"/>
<evidence type="ECO:0000256" key="2">
    <source>
        <dbReference type="ARBA" id="ARBA00006929"/>
    </source>
</evidence>
<evidence type="ECO:0000313" key="8">
    <source>
        <dbReference type="EMBL" id="SHI51837.1"/>
    </source>
</evidence>
<keyword evidence="8" id="KW-0966">Cell projection</keyword>
<dbReference type="InterPro" id="IPR000527">
    <property type="entry name" value="Flag_Lring"/>
</dbReference>
<evidence type="ECO:0000256" key="5">
    <source>
        <dbReference type="ARBA" id="ARBA00023143"/>
    </source>
</evidence>
<dbReference type="HAMAP" id="MF_00415">
    <property type="entry name" value="FlgH"/>
    <property type="match status" value="1"/>
</dbReference>
<keyword evidence="5 7" id="KW-0975">Bacterial flagellum</keyword>
<dbReference type="AlphaFoldDB" id="A0A1M6BT07"/>
<keyword evidence="8" id="KW-0969">Cilium</keyword>
<dbReference type="GO" id="GO:0003774">
    <property type="term" value="F:cytoskeletal motor activity"/>
    <property type="evidence" value="ECO:0007669"/>
    <property type="project" value="InterPro"/>
</dbReference>
<comment type="function">
    <text evidence="1 7">Assembles around the rod to form the L-ring and probably protects the motor/basal body from shearing forces during rotation.</text>
</comment>
<evidence type="ECO:0000256" key="7">
    <source>
        <dbReference type="HAMAP-Rule" id="MF_00415"/>
    </source>
</evidence>
<dbReference type="PANTHER" id="PTHR34933">
    <property type="entry name" value="FLAGELLAR L-RING PROTEIN"/>
    <property type="match status" value="1"/>
</dbReference>
<sequence>MKINRMQITVILMVGFFFSAISVQTAVRAESLWAEGRQSSSLYSDRKAAVVGDILTIVINENSSASRSGNASNSKTSSTNMSAGVGLFTFLNDASAGNSDSFQSKGSISNTNKVTGKITVQVIEVQPNGNLVISGTQKIKQNGEEQSITISGIVRPDDIAADNTISSNLVANAQLYVDGKGPIAGKQRQGIITQLFNILF</sequence>
<comment type="subcellular location">
    <subcellularLocation>
        <location evidence="7">Cell outer membrane</location>
    </subcellularLocation>
    <subcellularLocation>
        <location evidence="7">Bacterial flagellum basal body</location>
    </subcellularLocation>
</comment>
<organism evidence="8 9">
    <name type="scientific">Propionispora hippei DSM 15287</name>
    <dbReference type="NCBI Taxonomy" id="1123003"/>
    <lineage>
        <taxon>Bacteria</taxon>
        <taxon>Bacillati</taxon>
        <taxon>Bacillota</taxon>
        <taxon>Negativicutes</taxon>
        <taxon>Selenomonadales</taxon>
        <taxon>Sporomusaceae</taxon>
        <taxon>Propionispora</taxon>
    </lineage>
</organism>
<evidence type="ECO:0000256" key="3">
    <source>
        <dbReference type="ARBA" id="ARBA00022729"/>
    </source>
</evidence>
<comment type="similarity">
    <text evidence="2 7">Belongs to the FlgH family.</text>
</comment>
<accession>A0A1M6BT07</accession>
<protein>
    <recommendedName>
        <fullName evidence="7">Flagellar L-ring protein</fullName>
    </recommendedName>
    <alternativeName>
        <fullName evidence="7">Basal body L-ring protein</fullName>
    </alternativeName>
</protein>
<dbReference type="RefSeq" id="WP_223191572.1">
    <property type="nucleotide sequence ID" value="NZ_FQZD01000005.1"/>
</dbReference>
<keyword evidence="8" id="KW-0282">Flagellum</keyword>
<gene>
    <name evidence="7" type="primary">flgH</name>
    <name evidence="8" type="ORF">SAMN02745170_00504</name>
</gene>
<dbReference type="PRINTS" id="PR01008">
    <property type="entry name" value="FLGLRINGFLGH"/>
</dbReference>
<dbReference type="Pfam" id="PF02107">
    <property type="entry name" value="FlgH"/>
    <property type="match status" value="1"/>
</dbReference>
<dbReference type="GO" id="GO:0009427">
    <property type="term" value="C:bacterial-type flagellum basal body, distal rod, L ring"/>
    <property type="evidence" value="ECO:0007669"/>
    <property type="project" value="InterPro"/>
</dbReference>
<dbReference type="GO" id="GO:0071973">
    <property type="term" value="P:bacterial-type flagellum-dependent cell motility"/>
    <property type="evidence" value="ECO:0007669"/>
    <property type="project" value="InterPro"/>
</dbReference>
<evidence type="ECO:0000256" key="1">
    <source>
        <dbReference type="ARBA" id="ARBA00002591"/>
    </source>
</evidence>
<evidence type="ECO:0000256" key="4">
    <source>
        <dbReference type="ARBA" id="ARBA00023136"/>
    </source>
</evidence>